<reference evidence="3" key="1">
    <citation type="journal article" date="2019" name="Int. J. Syst. Evol. Microbiol.">
        <title>The Global Catalogue of Microorganisms (GCM) 10K type strain sequencing project: providing services to taxonomists for standard genome sequencing and annotation.</title>
        <authorList>
            <consortium name="The Broad Institute Genomics Platform"/>
            <consortium name="The Broad Institute Genome Sequencing Center for Infectious Disease"/>
            <person name="Wu L."/>
            <person name="Ma J."/>
        </authorList>
    </citation>
    <scope>NUCLEOTIDE SEQUENCE [LARGE SCALE GENOMIC DNA]</scope>
    <source>
        <strain evidence="3">JCM 19635</strain>
    </source>
</reference>
<feature type="signal peptide" evidence="1">
    <location>
        <begin position="1"/>
        <end position="20"/>
    </location>
</feature>
<dbReference type="Proteomes" id="UP001596513">
    <property type="component" value="Unassembled WGS sequence"/>
</dbReference>
<proteinExistence type="predicted"/>
<accession>A0ABW2U5M4</accession>
<protein>
    <submittedName>
        <fullName evidence="2">Uncharacterized protein</fullName>
    </submittedName>
</protein>
<evidence type="ECO:0000313" key="3">
    <source>
        <dbReference type="Proteomes" id="UP001596513"/>
    </source>
</evidence>
<dbReference type="EMBL" id="JBHTEK010000001">
    <property type="protein sequence ID" value="MFC7667346.1"/>
    <property type="molecule type" value="Genomic_DNA"/>
</dbReference>
<name>A0ABW2U5M4_9BACT</name>
<comment type="caution">
    <text evidence="2">The sequence shown here is derived from an EMBL/GenBank/DDBJ whole genome shotgun (WGS) entry which is preliminary data.</text>
</comment>
<keyword evidence="1" id="KW-0732">Signal</keyword>
<evidence type="ECO:0000313" key="2">
    <source>
        <dbReference type="EMBL" id="MFC7667346.1"/>
    </source>
</evidence>
<feature type="chain" id="PRO_5047108237" evidence="1">
    <location>
        <begin position="21"/>
        <end position="192"/>
    </location>
</feature>
<evidence type="ECO:0000256" key="1">
    <source>
        <dbReference type="SAM" id="SignalP"/>
    </source>
</evidence>
<keyword evidence="3" id="KW-1185">Reference proteome</keyword>
<organism evidence="2 3">
    <name type="scientific">Hymenobacter humi</name>
    <dbReference type="NCBI Taxonomy" id="1411620"/>
    <lineage>
        <taxon>Bacteria</taxon>
        <taxon>Pseudomonadati</taxon>
        <taxon>Bacteroidota</taxon>
        <taxon>Cytophagia</taxon>
        <taxon>Cytophagales</taxon>
        <taxon>Hymenobacteraceae</taxon>
        <taxon>Hymenobacter</taxon>
    </lineage>
</organism>
<dbReference type="RefSeq" id="WP_380201809.1">
    <property type="nucleotide sequence ID" value="NZ_JBHTEK010000001.1"/>
</dbReference>
<sequence length="192" mass="21718">MAMRLLLFVGLFLLGTSGFAQPGKPLPPGYLQWSATRRLQARDFQLRMRPQNNLNQSVANLGLQLNGNAYDLLGKNGNRVVQNLFSGSGSYLDSADQSGLELHLRYMQTLWDINEVAARRLRQELRAGAKRIILIGKPDIDEVFRTAFEAANKRQFQYADETKYGLFLDKQAAWEAQLRQELLELAAYAVPD</sequence>
<gene>
    <name evidence="2" type="ORF">ACFQT0_07925</name>
</gene>